<name>A0A0F8ZCU3_9ZZZZ</name>
<proteinExistence type="predicted"/>
<dbReference type="AlphaFoldDB" id="A0A0F8ZCU3"/>
<gene>
    <name evidence="1" type="ORF">LCGC14_2790230</name>
</gene>
<sequence>MMSVEERCPPAGPALPTSLDCCNVKAFLCFRGVLLLPLSYEVGEGSAELDYRYHGKD</sequence>
<comment type="caution">
    <text evidence="1">The sequence shown here is derived from an EMBL/GenBank/DDBJ whole genome shotgun (WGS) entry which is preliminary data.</text>
</comment>
<accession>A0A0F8ZCU3</accession>
<reference evidence="1" key="1">
    <citation type="journal article" date="2015" name="Nature">
        <title>Complex archaea that bridge the gap between prokaryotes and eukaryotes.</title>
        <authorList>
            <person name="Spang A."/>
            <person name="Saw J.H."/>
            <person name="Jorgensen S.L."/>
            <person name="Zaremba-Niedzwiedzka K."/>
            <person name="Martijn J."/>
            <person name="Lind A.E."/>
            <person name="van Eijk R."/>
            <person name="Schleper C."/>
            <person name="Guy L."/>
            <person name="Ettema T.J."/>
        </authorList>
    </citation>
    <scope>NUCLEOTIDE SEQUENCE</scope>
</reference>
<organism evidence="1">
    <name type="scientific">marine sediment metagenome</name>
    <dbReference type="NCBI Taxonomy" id="412755"/>
    <lineage>
        <taxon>unclassified sequences</taxon>
        <taxon>metagenomes</taxon>
        <taxon>ecological metagenomes</taxon>
    </lineage>
</organism>
<feature type="non-terminal residue" evidence="1">
    <location>
        <position position="57"/>
    </location>
</feature>
<evidence type="ECO:0000313" key="1">
    <source>
        <dbReference type="EMBL" id="KKK83755.1"/>
    </source>
</evidence>
<dbReference type="EMBL" id="LAZR01052076">
    <property type="protein sequence ID" value="KKK83755.1"/>
    <property type="molecule type" value="Genomic_DNA"/>
</dbReference>
<protein>
    <submittedName>
        <fullName evidence="1">Uncharacterized protein</fullName>
    </submittedName>
</protein>